<dbReference type="WBParaSite" id="MBELARI_LOCUS8248">
    <property type="protein sequence ID" value="MBELARI_LOCUS8248"/>
    <property type="gene ID" value="MBELARI_LOCUS8248"/>
</dbReference>
<keyword evidence="2" id="KW-1185">Reference proteome</keyword>
<sequence>MPRKSAHSSREPRPDDCPIQILGSDGNVITVPSSILTQAGINIRDSEELTHQQVANVLSLMNADQSESHQSTSADERTRKRSHSLDMNRSEQNSQQATFTINGTDDGGLELIDSTTGRHFYLSPSQLEENGITIENGELSHDELTQIIQMTVNMGQGEGNERDGETGIEERRNLPPAKRSKEGYQKAGASRANTLGHQVEFRRPSGSADVGDKVQFKRAGKVQEAIVRYIRSQAGYKVQFDDGHFEWIDEGDLINQSDHRDHQR</sequence>
<dbReference type="Proteomes" id="UP000887575">
    <property type="component" value="Unassembled WGS sequence"/>
</dbReference>
<accession>A0AAF3FNC1</accession>
<evidence type="ECO:0000313" key="3">
    <source>
        <dbReference type="WBParaSite" id="MBELARI_LOCUS8248"/>
    </source>
</evidence>
<reference evidence="3" key="1">
    <citation type="submission" date="2024-02" db="UniProtKB">
        <authorList>
            <consortium name="WormBaseParasite"/>
        </authorList>
    </citation>
    <scope>IDENTIFICATION</scope>
</reference>
<evidence type="ECO:0000313" key="2">
    <source>
        <dbReference type="Proteomes" id="UP000887575"/>
    </source>
</evidence>
<feature type="region of interest" description="Disordered" evidence="1">
    <location>
        <begin position="62"/>
        <end position="106"/>
    </location>
</feature>
<dbReference type="CDD" id="cd04508">
    <property type="entry name" value="Tudor_SF"/>
    <property type="match status" value="1"/>
</dbReference>
<feature type="compositionally biased region" description="Polar residues" evidence="1">
    <location>
        <begin position="62"/>
        <end position="73"/>
    </location>
</feature>
<feature type="compositionally biased region" description="Polar residues" evidence="1">
    <location>
        <begin position="90"/>
        <end position="103"/>
    </location>
</feature>
<feature type="region of interest" description="Disordered" evidence="1">
    <location>
        <begin position="155"/>
        <end position="185"/>
    </location>
</feature>
<feature type="compositionally biased region" description="Basic and acidic residues" evidence="1">
    <location>
        <begin position="159"/>
        <end position="184"/>
    </location>
</feature>
<evidence type="ECO:0000256" key="1">
    <source>
        <dbReference type="SAM" id="MobiDB-lite"/>
    </source>
</evidence>
<organism evidence="2 3">
    <name type="scientific">Mesorhabditis belari</name>
    <dbReference type="NCBI Taxonomy" id="2138241"/>
    <lineage>
        <taxon>Eukaryota</taxon>
        <taxon>Metazoa</taxon>
        <taxon>Ecdysozoa</taxon>
        <taxon>Nematoda</taxon>
        <taxon>Chromadorea</taxon>
        <taxon>Rhabditida</taxon>
        <taxon>Rhabditina</taxon>
        <taxon>Rhabditomorpha</taxon>
        <taxon>Rhabditoidea</taxon>
        <taxon>Rhabditidae</taxon>
        <taxon>Mesorhabditinae</taxon>
        <taxon>Mesorhabditis</taxon>
    </lineage>
</organism>
<protein>
    <submittedName>
        <fullName evidence="3">Uncharacterized protein</fullName>
    </submittedName>
</protein>
<dbReference type="AlphaFoldDB" id="A0AAF3FNC1"/>
<name>A0AAF3FNC1_9BILA</name>
<feature type="compositionally biased region" description="Basic and acidic residues" evidence="1">
    <location>
        <begin position="74"/>
        <end position="89"/>
    </location>
</feature>
<proteinExistence type="predicted"/>